<protein>
    <recommendedName>
        <fullName evidence="7">SRA1/Sec31 domain-containing protein</fullName>
    </recommendedName>
</protein>
<dbReference type="InterPro" id="IPR040251">
    <property type="entry name" value="SEC31-like"/>
</dbReference>
<feature type="region of interest" description="Disordered" evidence="4">
    <location>
        <begin position="1"/>
        <end position="131"/>
    </location>
</feature>
<evidence type="ECO:0000256" key="4">
    <source>
        <dbReference type="SAM" id="MobiDB-lite"/>
    </source>
</evidence>
<feature type="compositionally biased region" description="Pro residues" evidence="4">
    <location>
        <begin position="117"/>
        <end position="131"/>
    </location>
</feature>
<evidence type="ECO:0000313" key="6">
    <source>
        <dbReference type="Proteomes" id="UP000075901"/>
    </source>
</evidence>
<evidence type="ECO:0000256" key="2">
    <source>
        <dbReference type="ARBA" id="ARBA00022574"/>
    </source>
</evidence>
<dbReference type="EnsemblMetazoa" id="AMAM006821-RA">
    <property type="protein sequence ID" value="AMAM006821-PA"/>
    <property type="gene ID" value="AMAM006821"/>
</dbReference>
<dbReference type="GO" id="GO:0070971">
    <property type="term" value="C:endoplasmic reticulum exit site"/>
    <property type="evidence" value="ECO:0007669"/>
    <property type="project" value="TreeGrafter"/>
</dbReference>
<reference evidence="6" key="1">
    <citation type="submission" date="2013-09" db="EMBL/GenBank/DDBJ databases">
        <title>The Genome Sequence of Anopheles maculatus species B.</title>
        <authorList>
            <consortium name="The Broad Institute Genomics Platform"/>
            <person name="Neafsey D.E."/>
            <person name="Besansky N."/>
            <person name="Howell P."/>
            <person name="Walton C."/>
            <person name="Young S.K."/>
            <person name="Zeng Q."/>
            <person name="Gargeya S."/>
            <person name="Fitzgerald M."/>
            <person name="Haas B."/>
            <person name="Abouelleil A."/>
            <person name="Allen A.W."/>
            <person name="Alvarado L."/>
            <person name="Arachchi H.M."/>
            <person name="Berlin A.M."/>
            <person name="Chapman S.B."/>
            <person name="Gainer-Dewar J."/>
            <person name="Goldberg J."/>
            <person name="Griggs A."/>
            <person name="Gujja S."/>
            <person name="Hansen M."/>
            <person name="Howarth C."/>
            <person name="Imamovic A."/>
            <person name="Ireland A."/>
            <person name="Larimer J."/>
            <person name="McCowan C."/>
            <person name="Murphy C."/>
            <person name="Pearson M."/>
            <person name="Poon T.W."/>
            <person name="Priest M."/>
            <person name="Roberts A."/>
            <person name="Saif S."/>
            <person name="Shea T."/>
            <person name="Sisk P."/>
            <person name="Sykes S."/>
            <person name="Wortman J."/>
            <person name="Nusbaum C."/>
            <person name="Birren B."/>
        </authorList>
    </citation>
    <scope>NUCLEOTIDE SEQUENCE [LARGE SCALE GENOMIC DNA]</scope>
    <source>
        <strain evidence="6">maculatus3</strain>
    </source>
</reference>
<evidence type="ECO:0000313" key="5">
    <source>
        <dbReference type="EnsemblMetazoa" id="AMAM006821-PA"/>
    </source>
</evidence>
<dbReference type="Proteomes" id="UP000075901">
    <property type="component" value="Unassembled WGS sequence"/>
</dbReference>
<keyword evidence="1" id="KW-0813">Transport</keyword>
<keyword evidence="6" id="KW-1185">Reference proteome</keyword>
<dbReference type="PANTHER" id="PTHR13923">
    <property type="entry name" value="SEC31-RELATED PROTEIN"/>
    <property type="match status" value="1"/>
</dbReference>
<organism evidence="5 6">
    <name type="scientific">Anopheles maculatus</name>
    <dbReference type="NCBI Taxonomy" id="74869"/>
    <lineage>
        <taxon>Eukaryota</taxon>
        <taxon>Metazoa</taxon>
        <taxon>Ecdysozoa</taxon>
        <taxon>Arthropoda</taxon>
        <taxon>Hexapoda</taxon>
        <taxon>Insecta</taxon>
        <taxon>Pterygota</taxon>
        <taxon>Neoptera</taxon>
        <taxon>Endopterygota</taxon>
        <taxon>Diptera</taxon>
        <taxon>Nematocera</taxon>
        <taxon>Culicoidea</taxon>
        <taxon>Culicidae</taxon>
        <taxon>Anophelinae</taxon>
        <taxon>Anopheles</taxon>
        <taxon>Anopheles maculatus group</taxon>
    </lineage>
</organism>
<dbReference type="VEuPathDB" id="VectorBase:AMAM006821"/>
<dbReference type="PANTHER" id="PTHR13923:SF11">
    <property type="entry name" value="SECRETORY 31, ISOFORM D"/>
    <property type="match status" value="1"/>
</dbReference>
<dbReference type="GO" id="GO:0005198">
    <property type="term" value="F:structural molecule activity"/>
    <property type="evidence" value="ECO:0007669"/>
    <property type="project" value="TreeGrafter"/>
</dbReference>
<keyword evidence="3" id="KW-0677">Repeat</keyword>
<evidence type="ECO:0008006" key="7">
    <source>
        <dbReference type="Google" id="ProtNLM"/>
    </source>
</evidence>
<proteinExistence type="predicted"/>
<feature type="compositionally biased region" description="Polar residues" evidence="4">
    <location>
        <begin position="42"/>
        <end position="55"/>
    </location>
</feature>
<feature type="compositionally biased region" description="Low complexity" evidence="4">
    <location>
        <begin position="32"/>
        <end position="41"/>
    </location>
</feature>
<feature type="compositionally biased region" description="Low complexity" evidence="4">
    <location>
        <begin position="88"/>
        <end position="116"/>
    </location>
</feature>
<feature type="compositionally biased region" description="Polar residues" evidence="4">
    <location>
        <begin position="71"/>
        <end position="84"/>
    </location>
</feature>
<keyword evidence="2" id="KW-0853">WD repeat</keyword>
<dbReference type="Gene3D" id="1.20.940.10">
    <property type="entry name" value="Functional domain of the splicing factor Prp18"/>
    <property type="match status" value="1"/>
</dbReference>
<evidence type="ECO:0000256" key="3">
    <source>
        <dbReference type="ARBA" id="ARBA00022737"/>
    </source>
</evidence>
<sequence>MAPITSPLPAGLAPSNGYPDPNSNYMQGNTGQHQHQQQQQQPYMTPQSTMYNPTMGSGGPPSNAGPGLPPQSNTINYQNFQPTLPSAGYQQTGQGQVGGVYYQGQQPMDGGQQQQPMQPPAPEPPKQKPPLPEQYVFMQTVFEELKKQCVASAGNPQTKRKLEDVSKRLEMLYDLLRENRLSQNTLNSLNQLVALIQAGDYANGIGLHTQMV</sequence>
<dbReference type="GO" id="GO:0007029">
    <property type="term" value="P:endoplasmic reticulum organization"/>
    <property type="evidence" value="ECO:0007669"/>
    <property type="project" value="TreeGrafter"/>
</dbReference>
<name>A0A182SHD3_9DIPT</name>
<accession>A0A182SHD3</accession>
<reference evidence="5" key="2">
    <citation type="submission" date="2020-05" db="UniProtKB">
        <authorList>
            <consortium name="EnsemblMetazoa"/>
        </authorList>
    </citation>
    <scope>IDENTIFICATION</scope>
    <source>
        <strain evidence="5">maculatus3</strain>
    </source>
</reference>
<evidence type="ECO:0000256" key="1">
    <source>
        <dbReference type="ARBA" id="ARBA00022448"/>
    </source>
</evidence>
<feature type="compositionally biased region" description="Polar residues" evidence="4">
    <location>
        <begin position="21"/>
        <end position="31"/>
    </location>
</feature>
<dbReference type="AlphaFoldDB" id="A0A182SHD3"/>
<dbReference type="GO" id="GO:0090110">
    <property type="term" value="P:COPII-coated vesicle cargo loading"/>
    <property type="evidence" value="ECO:0007669"/>
    <property type="project" value="TreeGrafter"/>
</dbReference>
<dbReference type="GO" id="GO:0030127">
    <property type="term" value="C:COPII vesicle coat"/>
    <property type="evidence" value="ECO:0007669"/>
    <property type="project" value="TreeGrafter"/>
</dbReference>